<feature type="region of interest" description="Disordered" evidence="1">
    <location>
        <begin position="135"/>
        <end position="160"/>
    </location>
</feature>
<evidence type="ECO:0000256" key="1">
    <source>
        <dbReference type="SAM" id="MobiDB-lite"/>
    </source>
</evidence>
<protein>
    <submittedName>
        <fullName evidence="2">Uncharacterized protein</fullName>
    </submittedName>
</protein>
<feature type="region of interest" description="Disordered" evidence="1">
    <location>
        <begin position="49"/>
        <end position="101"/>
    </location>
</feature>
<sequence>MIPPPITPCKTPDRELIHDGNSSTFIDEIQNDENDTNISIKNKKDFCIATPPLPTTESENSSDEEDTQNMEGKTFTKAGVEIDRASAGNVRRSKEESAIDTEQEDCFGYTTYAILELLLAKKYYDKSLRKQSRNWNANLTEEGALDTDIEADYNEDPEMR</sequence>
<proteinExistence type="predicted"/>
<organism evidence="2 3">
    <name type="scientific">Culex pipiens pipiens</name>
    <name type="common">Northern house mosquito</name>
    <dbReference type="NCBI Taxonomy" id="38569"/>
    <lineage>
        <taxon>Eukaryota</taxon>
        <taxon>Metazoa</taxon>
        <taxon>Ecdysozoa</taxon>
        <taxon>Arthropoda</taxon>
        <taxon>Hexapoda</taxon>
        <taxon>Insecta</taxon>
        <taxon>Pterygota</taxon>
        <taxon>Neoptera</taxon>
        <taxon>Endopterygota</taxon>
        <taxon>Diptera</taxon>
        <taxon>Nematocera</taxon>
        <taxon>Culicoidea</taxon>
        <taxon>Culicidae</taxon>
        <taxon>Culicinae</taxon>
        <taxon>Culicini</taxon>
        <taxon>Culex</taxon>
        <taxon>Culex</taxon>
    </lineage>
</organism>
<gene>
    <name evidence="2" type="ORF">pipiens_007313</name>
</gene>
<keyword evidence="3" id="KW-1185">Reference proteome</keyword>
<dbReference type="AlphaFoldDB" id="A0ABD1DMY0"/>
<reference evidence="2 3" key="1">
    <citation type="submission" date="2024-05" db="EMBL/GenBank/DDBJ databases">
        <title>Culex pipiens pipiens assembly and annotation.</title>
        <authorList>
            <person name="Alout H."/>
            <person name="Durand T."/>
        </authorList>
    </citation>
    <scope>NUCLEOTIDE SEQUENCE [LARGE SCALE GENOMIC DNA]</scope>
    <source>
        <strain evidence="2">HA-2024</strain>
        <tissue evidence="2">Whole body</tissue>
    </source>
</reference>
<accession>A0ABD1DMY0</accession>
<dbReference type="EMBL" id="JBEHCU010005198">
    <property type="protein sequence ID" value="KAL1400580.1"/>
    <property type="molecule type" value="Genomic_DNA"/>
</dbReference>
<evidence type="ECO:0000313" key="2">
    <source>
        <dbReference type="EMBL" id="KAL1400580.1"/>
    </source>
</evidence>
<dbReference type="Proteomes" id="UP001562425">
    <property type="component" value="Unassembled WGS sequence"/>
</dbReference>
<evidence type="ECO:0000313" key="3">
    <source>
        <dbReference type="Proteomes" id="UP001562425"/>
    </source>
</evidence>
<comment type="caution">
    <text evidence="2">The sequence shown here is derived from an EMBL/GenBank/DDBJ whole genome shotgun (WGS) entry which is preliminary data.</text>
</comment>
<feature type="compositionally biased region" description="Acidic residues" evidence="1">
    <location>
        <begin position="143"/>
        <end position="160"/>
    </location>
</feature>
<feature type="region of interest" description="Disordered" evidence="1">
    <location>
        <begin position="1"/>
        <end position="30"/>
    </location>
</feature>
<name>A0ABD1DMY0_CULPP</name>